<dbReference type="AlphaFoldDB" id="A0A9W7XEJ8"/>
<keyword evidence="3" id="KW-1185">Reference proteome</keyword>
<sequence>MTLFIVMKRKETLLLGSRPALFSHILIVVALPLTSYICRTTRRSMGLQTGAAQLSFSKSQMTRLMSCLYATLDFSTTIHLRLPFGFY</sequence>
<dbReference type="Proteomes" id="UP001164776">
    <property type="component" value="Unassembled WGS sequence"/>
</dbReference>
<keyword evidence="1" id="KW-0812">Transmembrane</keyword>
<organism evidence="2 3">
    <name type="scientific">Paspalum vaginatum</name>
    <name type="common">seashore paspalum</name>
    <dbReference type="NCBI Taxonomy" id="158149"/>
    <lineage>
        <taxon>Eukaryota</taxon>
        <taxon>Viridiplantae</taxon>
        <taxon>Streptophyta</taxon>
        <taxon>Embryophyta</taxon>
        <taxon>Tracheophyta</taxon>
        <taxon>Spermatophyta</taxon>
        <taxon>Magnoliopsida</taxon>
        <taxon>Liliopsida</taxon>
        <taxon>Poales</taxon>
        <taxon>Poaceae</taxon>
        <taxon>PACMAD clade</taxon>
        <taxon>Panicoideae</taxon>
        <taxon>Andropogonodae</taxon>
        <taxon>Paspaleae</taxon>
        <taxon>Paspalinae</taxon>
        <taxon>Paspalum</taxon>
    </lineage>
</organism>
<name>A0A9W7XEJ8_9POAL</name>
<protein>
    <submittedName>
        <fullName evidence="2">Uncharacterized protein</fullName>
    </submittedName>
</protein>
<accession>A0A9W7XEJ8</accession>
<keyword evidence="1" id="KW-1133">Transmembrane helix</keyword>
<gene>
    <name evidence="2" type="ORF">BS78_K183100</name>
</gene>
<evidence type="ECO:0000256" key="1">
    <source>
        <dbReference type="SAM" id="Phobius"/>
    </source>
</evidence>
<dbReference type="EMBL" id="MU629438">
    <property type="protein sequence ID" value="KAJ1257207.1"/>
    <property type="molecule type" value="Genomic_DNA"/>
</dbReference>
<comment type="caution">
    <text evidence="2">The sequence shown here is derived from an EMBL/GenBank/DDBJ whole genome shotgun (WGS) entry which is preliminary data.</text>
</comment>
<keyword evidence="1" id="KW-0472">Membrane</keyword>
<reference evidence="2 3" key="1">
    <citation type="submission" date="2022-10" db="EMBL/GenBank/DDBJ databases">
        <title>WGS assembly of Paspalum vaginatum 540-79.</title>
        <authorList>
            <person name="Sun G."/>
            <person name="Wase N."/>
            <person name="Shu S."/>
            <person name="Jenkins J."/>
            <person name="Zhou B."/>
            <person name="Torres-Rodriguez J."/>
            <person name="Chen C."/>
            <person name="Sandor L."/>
            <person name="Plott C."/>
            <person name="Yoshinga Y."/>
            <person name="Daum C."/>
            <person name="Qi P."/>
            <person name="Barry K."/>
            <person name="Lipzen A."/>
            <person name="Berry L."/>
            <person name="Pedersen C."/>
            <person name="Gottilla T."/>
            <person name="Foltz A."/>
            <person name="Yu H."/>
            <person name="O'Malley R."/>
            <person name="Zhang C."/>
            <person name="Devos K."/>
            <person name="Sigmon B."/>
            <person name="Yu B."/>
            <person name="Obata T."/>
            <person name="Schmutz J."/>
            <person name="Schnable J."/>
        </authorList>
    </citation>
    <scope>NUCLEOTIDE SEQUENCE [LARGE SCALE GENOMIC DNA]</scope>
    <source>
        <strain evidence="3">cv. 540-79</strain>
    </source>
</reference>
<feature type="transmembrane region" description="Helical" evidence="1">
    <location>
        <begin position="20"/>
        <end position="38"/>
    </location>
</feature>
<evidence type="ECO:0000313" key="2">
    <source>
        <dbReference type="EMBL" id="KAJ1257207.1"/>
    </source>
</evidence>
<evidence type="ECO:0000313" key="3">
    <source>
        <dbReference type="Proteomes" id="UP001164776"/>
    </source>
</evidence>
<proteinExistence type="predicted"/>